<dbReference type="Gene3D" id="1.25.40.10">
    <property type="entry name" value="Tetratricopeptide repeat domain"/>
    <property type="match status" value="5"/>
</dbReference>
<dbReference type="Pfam" id="PF13041">
    <property type="entry name" value="PPR_2"/>
    <property type="match status" value="3"/>
</dbReference>
<evidence type="ECO:0000313" key="4">
    <source>
        <dbReference type="Proteomes" id="UP001161247"/>
    </source>
</evidence>
<dbReference type="PANTHER" id="PTHR47926">
    <property type="entry name" value="PENTATRICOPEPTIDE REPEAT-CONTAINING PROTEIN"/>
    <property type="match status" value="1"/>
</dbReference>
<accession>A0AAV1DKT8</accession>
<reference evidence="3" key="1">
    <citation type="submission" date="2023-03" db="EMBL/GenBank/DDBJ databases">
        <authorList>
            <person name="Julca I."/>
        </authorList>
    </citation>
    <scope>NUCLEOTIDE SEQUENCE</scope>
</reference>
<gene>
    <name evidence="3" type="ORF">OLC1_LOCUS16582</name>
</gene>
<dbReference type="GO" id="GO:0099402">
    <property type="term" value="P:plant organ development"/>
    <property type="evidence" value="ECO:0007669"/>
    <property type="project" value="UniProtKB-ARBA"/>
</dbReference>
<feature type="repeat" description="PPR" evidence="2">
    <location>
        <begin position="562"/>
        <end position="596"/>
    </location>
</feature>
<dbReference type="GO" id="GO:0003723">
    <property type="term" value="F:RNA binding"/>
    <property type="evidence" value="ECO:0007669"/>
    <property type="project" value="InterPro"/>
</dbReference>
<organism evidence="3 4">
    <name type="scientific">Oldenlandia corymbosa var. corymbosa</name>
    <dbReference type="NCBI Taxonomy" id="529605"/>
    <lineage>
        <taxon>Eukaryota</taxon>
        <taxon>Viridiplantae</taxon>
        <taxon>Streptophyta</taxon>
        <taxon>Embryophyta</taxon>
        <taxon>Tracheophyta</taxon>
        <taxon>Spermatophyta</taxon>
        <taxon>Magnoliopsida</taxon>
        <taxon>eudicotyledons</taxon>
        <taxon>Gunneridae</taxon>
        <taxon>Pentapetalae</taxon>
        <taxon>asterids</taxon>
        <taxon>lamiids</taxon>
        <taxon>Gentianales</taxon>
        <taxon>Rubiaceae</taxon>
        <taxon>Rubioideae</taxon>
        <taxon>Spermacoceae</taxon>
        <taxon>Hedyotis-Oldenlandia complex</taxon>
        <taxon>Oldenlandia</taxon>
    </lineage>
</organism>
<keyword evidence="1" id="KW-0677">Repeat</keyword>
<feature type="repeat" description="PPR" evidence="2">
    <location>
        <begin position="228"/>
        <end position="262"/>
    </location>
</feature>
<sequence length="708" mass="80058">MNAESFIQHVLAKATSFANPNKKTAASNAKVLTPKILSLLRSGRVLTAVRIICSSSFAFDPSLYATIFNECGNHKAIVEARRVEAHLHSFVADPPTFLLNRAIETYGKCGCVADARGLFDEMPSRDGGSWNALITAYSKNGRAEEAFHLFHDMHKSGVVSPSEVTLSSVLGSCGSVLELCLARQVHGLIVKYGFIGNVILESSMVDVYGKCGEMDEARRMFDEVKEPNSISWNIIIRRYLDMNLGEQAVLMFSKMVTMKVNPLNFTVSNALIACSTMRGLREGVQIHGYAVKINLEDDEVVTTSLINMYGKCKDVASASMIFDRLSTNDLISYTSMFWGFATNGKIREARELFDQMPERNTVSWNAMLSAYTTSGQWDEALDFFFLMLKEGISIDHVTLALILKVCSGLSDIQLGKQIHGYIYRHAFYHNVIVGNAVLDMYGKCGNLKQARAWFSEMVHVRDTVSWTSLLASYARRQMSEQSMDMVGEMLEEAIPSNFTFPSLLAAWANIFALEPGKQIHGYMIRNNYEMCTVTSAALVDFYSKCRRIDYAIRVFKRSDLSDVIIWNSMMLGCYYNGKCKGALELFELMERKGLKPDHVTFHGLLLSCVSESCIELGRQYFDSMSEKYCIIPRLEHYQSMIELYGRHGCMEQLEHFIKTIPFQLTSQMLVRVFDFCRKQKHLQLGEWVTDQLNRLNPEKQLKFDIGRS</sequence>
<feature type="repeat" description="PPR" evidence="2">
    <location>
        <begin position="126"/>
        <end position="160"/>
    </location>
</feature>
<evidence type="ECO:0000256" key="1">
    <source>
        <dbReference type="ARBA" id="ARBA00022737"/>
    </source>
</evidence>
<dbReference type="InterPro" id="IPR002885">
    <property type="entry name" value="PPR_rpt"/>
</dbReference>
<evidence type="ECO:0000256" key="2">
    <source>
        <dbReference type="PROSITE-ProRule" id="PRU00708"/>
    </source>
</evidence>
<dbReference type="EMBL" id="OX459123">
    <property type="protein sequence ID" value="CAI9108500.1"/>
    <property type="molecule type" value="Genomic_DNA"/>
</dbReference>
<feature type="repeat" description="PPR" evidence="2">
    <location>
        <begin position="329"/>
        <end position="359"/>
    </location>
</feature>
<dbReference type="InterPro" id="IPR011990">
    <property type="entry name" value="TPR-like_helical_dom_sf"/>
</dbReference>
<dbReference type="PROSITE" id="PS51375">
    <property type="entry name" value="PPR"/>
    <property type="match status" value="6"/>
</dbReference>
<protein>
    <submittedName>
        <fullName evidence="3">OLC1v1008099C1</fullName>
    </submittedName>
</protein>
<name>A0AAV1DKT8_OLDCO</name>
<dbReference type="Proteomes" id="UP001161247">
    <property type="component" value="Chromosome 6"/>
</dbReference>
<proteinExistence type="predicted"/>
<dbReference type="FunFam" id="1.25.40.10:FF:000425">
    <property type="entry name" value="Pentatricopeptide repeat-containing protein At3g26540"/>
    <property type="match status" value="1"/>
</dbReference>
<dbReference type="FunFam" id="1.25.40.10:FF:000158">
    <property type="entry name" value="pentatricopeptide repeat-containing protein At2g33680"/>
    <property type="match status" value="1"/>
</dbReference>
<dbReference type="GO" id="GO:0009451">
    <property type="term" value="P:RNA modification"/>
    <property type="evidence" value="ECO:0007669"/>
    <property type="project" value="InterPro"/>
</dbReference>
<dbReference type="InterPro" id="IPR046960">
    <property type="entry name" value="PPR_At4g14850-like_plant"/>
</dbReference>
<evidence type="ECO:0000313" key="3">
    <source>
        <dbReference type="EMBL" id="CAI9108500.1"/>
    </source>
</evidence>
<dbReference type="Pfam" id="PF01535">
    <property type="entry name" value="PPR"/>
    <property type="match status" value="6"/>
</dbReference>
<keyword evidence="4" id="KW-1185">Reference proteome</keyword>
<dbReference type="NCBIfam" id="TIGR00756">
    <property type="entry name" value="PPR"/>
    <property type="match status" value="5"/>
</dbReference>
<feature type="repeat" description="PPR" evidence="2">
    <location>
        <begin position="360"/>
        <end position="394"/>
    </location>
</feature>
<feature type="repeat" description="PPR" evidence="2">
    <location>
        <begin position="462"/>
        <end position="496"/>
    </location>
</feature>
<dbReference type="AlphaFoldDB" id="A0AAV1DKT8"/>